<dbReference type="GO" id="GO:0008932">
    <property type="term" value="F:lytic endotransglycosylase activity"/>
    <property type="evidence" value="ECO:0007669"/>
    <property type="project" value="TreeGrafter"/>
</dbReference>
<evidence type="ECO:0000259" key="7">
    <source>
        <dbReference type="PROSITE" id="PS51782"/>
    </source>
</evidence>
<dbReference type="InterPro" id="IPR007921">
    <property type="entry name" value="CHAP_dom"/>
</dbReference>
<dbReference type="PANTHER" id="PTHR33734">
    <property type="entry name" value="LYSM DOMAIN-CONTAINING GPI-ANCHORED PROTEIN 2"/>
    <property type="match status" value="1"/>
</dbReference>
<feature type="domain" description="LysM" evidence="7">
    <location>
        <begin position="26"/>
        <end position="69"/>
    </location>
</feature>
<evidence type="ECO:0000259" key="6">
    <source>
        <dbReference type="PROSITE" id="PS50911"/>
    </source>
</evidence>
<feature type="region of interest" description="Disordered" evidence="4">
    <location>
        <begin position="70"/>
        <end position="91"/>
    </location>
</feature>
<dbReference type="InterPro" id="IPR036779">
    <property type="entry name" value="LysM_dom_sf"/>
</dbReference>
<feature type="region of interest" description="Disordered" evidence="4">
    <location>
        <begin position="138"/>
        <end position="165"/>
    </location>
</feature>
<keyword evidence="3" id="KW-0961">Cell wall biogenesis/degradation</keyword>
<evidence type="ECO:0000256" key="3">
    <source>
        <dbReference type="ARBA" id="ARBA00023316"/>
    </source>
</evidence>
<name>A0AAI8GT03_MAMSC</name>
<dbReference type="PROSITE" id="PS51782">
    <property type="entry name" value="LYSM"/>
    <property type="match status" value="3"/>
</dbReference>
<keyword evidence="1 5" id="KW-0732">Signal</keyword>
<dbReference type="Pfam" id="PF05257">
    <property type="entry name" value="CHAP"/>
    <property type="match status" value="1"/>
</dbReference>
<dbReference type="Pfam" id="PF01476">
    <property type="entry name" value="LysM"/>
    <property type="match status" value="3"/>
</dbReference>
<dbReference type="PROSITE" id="PS50911">
    <property type="entry name" value="CHAP"/>
    <property type="match status" value="1"/>
</dbReference>
<keyword evidence="2" id="KW-0378">Hydrolase</keyword>
<evidence type="ECO:0000256" key="5">
    <source>
        <dbReference type="SAM" id="SignalP"/>
    </source>
</evidence>
<sequence>MKKKTIAAFVGASVAVAVSSHHAEAATYKVKSGDSLWLIADKHNTTIAKIKSLNKLSSNLIFPNQVLQVPGTSNSSSTSNTSSSNTSTSSTTYYTVKSGDTLGVIAGKYGTTYQKIMSLNGLSNTIIYPGQKLKVTGTATSSSNTGSSSNSGASNASSSTSTYTVKSGDSLSAIAARYGTTYQKIMSLNGLSNFIIYPGQKLKVSGTASSSGSASNSNNNSGYTSPTFNHQNLYDWGQCTWHVFNRRQAIGKPISTYWWNANNWASAAAKDGYLVNHTPSVGSILQSSAGYYGHVSFVERINSNGSIQVSEMNFSSSPGVLTYRTVPASQVSSYNFIH</sequence>
<dbReference type="RefSeq" id="WP_088592217.1">
    <property type="nucleotide sequence ID" value="NZ_CP022046.2"/>
</dbReference>
<feature type="domain" description="Peptidase C51" evidence="6">
    <location>
        <begin position="214"/>
        <end position="338"/>
    </location>
</feature>
<feature type="signal peptide" evidence="5">
    <location>
        <begin position="1"/>
        <end position="25"/>
    </location>
</feature>
<evidence type="ECO:0000256" key="1">
    <source>
        <dbReference type="ARBA" id="ARBA00022729"/>
    </source>
</evidence>
<feature type="domain" description="LysM" evidence="7">
    <location>
        <begin position="92"/>
        <end position="135"/>
    </location>
</feature>
<dbReference type="InterPro" id="IPR018392">
    <property type="entry name" value="LysM"/>
</dbReference>
<accession>A0AAI8GT03</accession>
<dbReference type="Gene3D" id="3.90.1720.10">
    <property type="entry name" value="endopeptidase domain like (from Nostoc punctiforme)"/>
    <property type="match status" value="1"/>
</dbReference>
<dbReference type="KEGG" id="sscu:CEP64_02545"/>
<dbReference type="EMBL" id="CP022046">
    <property type="protein sequence ID" value="ASE33518.1"/>
    <property type="molecule type" value="Genomic_DNA"/>
</dbReference>
<dbReference type="Gene3D" id="3.10.350.10">
    <property type="entry name" value="LysM domain"/>
    <property type="match status" value="3"/>
</dbReference>
<dbReference type="Proteomes" id="UP000197058">
    <property type="component" value="Chromosome"/>
</dbReference>
<feature type="compositionally biased region" description="Low complexity" evidence="4">
    <location>
        <begin position="138"/>
        <end position="162"/>
    </location>
</feature>
<evidence type="ECO:0000256" key="2">
    <source>
        <dbReference type="ARBA" id="ARBA00022801"/>
    </source>
</evidence>
<dbReference type="SUPFAM" id="SSF54001">
    <property type="entry name" value="Cysteine proteinases"/>
    <property type="match status" value="1"/>
</dbReference>
<feature type="domain" description="LysM" evidence="7">
    <location>
        <begin position="161"/>
        <end position="204"/>
    </location>
</feature>
<organism evidence="8 9">
    <name type="scientific">Mammaliicoccus sciuri</name>
    <name type="common">Staphylococcus sciuri</name>
    <dbReference type="NCBI Taxonomy" id="1296"/>
    <lineage>
        <taxon>Bacteria</taxon>
        <taxon>Bacillati</taxon>
        <taxon>Bacillota</taxon>
        <taxon>Bacilli</taxon>
        <taxon>Bacillales</taxon>
        <taxon>Staphylococcaceae</taxon>
        <taxon>Mammaliicoccus</taxon>
    </lineage>
</organism>
<evidence type="ECO:0000313" key="9">
    <source>
        <dbReference type="Proteomes" id="UP000197058"/>
    </source>
</evidence>
<dbReference type="AlphaFoldDB" id="A0AAI8GT03"/>
<dbReference type="PANTHER" id="PTHR33734:SF22">
    <property type="entry name" value="MEMBRANE-BOUND LYTIC MUREIN TRANSGLYCOSYLASE D"/>
    <property type="match status" value="1"/>
</dbReference>
<dbReference type="GO" id="GO:0016787">
    <property type="term" value="F:hydrolase activity"/>
    <property type="evidence" value="ECO:0007669"/>
    <property type="project" value="UniProtKB-KW"/>
</dbReference>
<dbReference type="SMART" id="SM00257">
    <property type="entry name" value="LysM"/>
    <property type="match status" value="3"/>
</dbReference>
<dbReference type="SUPFAM" id="SSF54106">
    <property type="entry name" value="LysM domain"/>
    <property type="match status" value="3"/>
</dbReference>
<dbReference type="CDD" id="cd00118">
    <property type="entry name" value="LysM"/>
    <property type="match status" value="3"/>
</dbReference>
<evidence type="ECO:0000256" key="4">
    <source>
        <dbReference type="SAM" id="MobiDB-lite"/>
    </source>
</evidence>
<protein>
    <submittedName>
        <fullName evidence="8">LysM peptidoglycan-binding domain-containing protein</fullName>
    </submittedName>
</protein>
<feature type="compositionally biased region" description="Low complexity" evidence="4">
    <location>
        <begin position="72"/>
        <end position="91"/>
    </location>
</feature>
<evidence type="ECO:0000313" key="8">
    <source>
        <dbReference type="EMBL" id="ASE33518.1"/>
    </source>
</evidence>
<proteinExistence type="predicted"/>
<dbReference type="GO" id="GO:0071555">
    <property type="term" value="P:cell wall organization"/>
    <property type="evidence" value="ECO:0007669"/>
    <property type="project" value="UniProtKB-KW"/>
</dbReference>
<dbReference type="InterPro" id="IPR038765">
    <property type="entry name" value="Papain-like_cys_pep_sf"/>
</dbReference>
<gene>
    <name evidence="8" type="ORF">CEP64_02545</name>
</gene>
<feature type="chain" id="PRO_5042615604" evidence="5">
    <location>
        <begin position="26"/>
        <end position="338"/>
    </location>
</feature>
<reference evidence="9" key="1">
    <citation type="submission" date="2017-06" db="EMBL/GenBank/DDBJ databases">
        <title>FDA dAtabase for Regulatory Grade micrObial Sequences (FDA-ARGOS): Supporting development and validation of Infectious Disease Dx tests.</title>
        <authorList>
            <person name="Goldberg B."/>
            <person name="Campos J."/>
            <person name="Tallon L."/>
            <person name="Sadzewicz L."/>
            <person name="Sengamalay N."/>
            <person name="Ott S."/>
            <person name="Godinez A."/>
            <person name="Nagaraj S."/>
            <person name="Vavikolanu K."/>
            <person name="Nadendla S."/>
            <person name="George J."/>
            <person name="Geyer C."/>
            <person name="Sichtig H."/>
        </authorList>
    </citation>
    <scope>NUCLEOTIDE SEQUENCE [LARGE SCALE GENOMIC DNA]</scope>
    <source>
        <strain evidence="9">FDAARGOS_285</strain>
    </source>
</reference>